<keyword evidence="3" id="KW-0489">Methyltransferase</keyword>
<dbReference type="InterPro" id="IPR029063">
    <property type="entry name" value="SAM-dependent_MTases_sf"/>
</dbReference>
<evidence type="ECO:0000313" key="7">
    <source>
        <dbReference type="EMBL" id="KXU36146.1"/>
    </source>
</evidence>
<dbReference type="PANTHER" id="PTHR24422:SF21">
    <property type="entry name" value="CHEMOTAXIS PROTEIN METHYLTRANSFERASE 1"/>
    <property type="match status" value="1"/>
</dbReference>
<dbReference type="GO" id="GO:0032259">
    <property type="term" value="P:methylation"/>
    <property type="evidence" value="ECO:0007669"/>
    <property type="project" value="UniProtKB-KW"/>
</dbReference>
<dbReference type="PANTHER" id="PTHR24422">
    <property type="entry name" value="CHEMOTAXIS PROTEIN METHYLTRANSFERASE"/>
    <property type="match status" value="1"/>
</dbReference>
<dbReference type="EC" id="2.1.1.80" evidence="2"/>
<dbReference type="Gene3D" id="1.10.155.10">
    <property type="entry name" value="Chemotaxis receptor methyltransferase CheR, N-terminal domain"/>
    <property type="match status" value="1"/>
</dbReference>
<comment type="caution">
    <text evidence="7">The sequence shown here is derived from an EMBL/GenBank/DDBJ whole genome shotgun (WGS) entry which is preliminary data.</text>
</comment>
<dbReference type="InterPro" id="IPR050903">
    <property type="entry name" value="Bact_Chemotaxis_MeTrfase"/>
</dbReference>
<dbReference type="Pfam" id="PF03705">
    <property type="entry name" value="CheR_N"/>
    <property type="match status" value="1"/>
</dbReference>
<dbReference type="PROSITE" id="PS50123">
    <property type="entry name" value="CHER"/>
    <property type="match status" value="1"/>
</dbReference>
<comment type="catalytic activity">
    <reaction evidence="1">
        <text>L-glutamyl-[protein] + S-adenosyl-L-methionine = [protein]-L-glutamate 5-O-methyl ester + S-adenosyl-L-homocysteine</text>
        <dbReference type="Rhea" id="RHEA:24452"/>
        <dbReference type="Rhea" id="RHEA-COMP:10208"/>
        <dbReference type="Rhea" id="RHEA-COMP:10311"/>
        <dbReference type="ChEBI" id="CHEBI:29973"/>
        <dbReference type="ChEBI" id="CHEBI:57856"/>
        <dbReference type="ChEBI" id="CHEBI:59789"/>
        <dbReference type="ChEBI" id="CHEBI:82795"/>
        <dbReference type="EC" id="2.1.1.80"/>
    </reaction>
</comment>
<sequence>MNDGFERFCQFLQNQSGIVLGAEQRYLVSAKLGTLLREHGIDNLHDLLEQLEKHPFGRLREQVIDAMCIHETLWFRDGHPFEALKEHLLPARLAEARHAPLRIWSAAAASGQEPYSIAMSIDEFERSQSGLFRSGTEIIASELSTRMLAVCQRGEYDALAIRRGLSAERLARYFKPIDESHWRVLPAIRQRVTFRLQNLLDSYAMLGQFDIIFCRNVLIYFSQAIRESIIKRLHERLKPSGYLLLGATESLGGLGDYFQTVRCKQSIVYQAK</sequence>
<dbReference type="GO" id="GO:0008983">
    <property type="term" value="F:protein-glutamate O-methyltransferase activity"/>
    <property type="evidence" value="ECO:0007669"/>
    <property type="project" value="UniProtKB-EC"/>
</dbReference>
<dbReference type="InterPro" id="IPR022642">
    <property type="entry name" value="CheR_C"/>
</dbReference>
<dbReference type="RefSeq" id="WP_068392070.1">
    <property type="nucleotide sequence ID" value="NZ_LSZO01000188.1"/>
</dbReference>
<keyword evidence="4" id="KW-0808">Transferase</keyword>
<dbReference type="CDD" id="cd02440">
    <property type="entry name" value="AdoMet_MTases"/>
    <property type="match status" value="1"/>
</dbReference>
<evidence type="ECO:0000256" key="2">
    <source>
        <dbReference type="ARBA" id="ARBA00012534"/>
    </source>
</evidence>
<dbReference type="OrthoDB" id="9816309at2"/>
<name>A0A139SNL5_9GAMM</name>
<feature type="domain" description="CheR-type methyltransferase" evidence="6">
    <location>
        <begin position="1"/>
        <end position="272"/>
    </location>
</feature>
<keyword evidence="5" id="KW-0949">S-adenosyl-L-methionine</keyword>
<organism evidence="7 8">
    <name type="scientific">Ventosimonas gracilis</name>
    <dbReference type="NCBI Taxonomy" id="1680762"/>
    <lineage>
        <taxon>Bacteria</taxon>
        <taxon>Pseudomonadati</taxon>
        <taxon>Pseudomonadota</taxon>
        <taxon>Gammaproteobacteria</taxon>
        <taxon>Pseudomonadales</taxon>
        <taxon>Ventosimonadaceae</taxon>
        <taxon>Ventosimonas</taxon>
    </lineage>
</organism>
<evidence type="ECO:0000256" key="5">
    <source>
        <dbReference type="ARBA" id="ARBA00022691"/>
    </source>
</evidence>
<dbReference type="Pfam" id="PF01739">
    <property type="entry name" value="CheR"/>
    <property type="match status" value="1"/>
</dbReference>
<evidence type="ECO:0000313" key="8">
    <source>
        <dbReference type="Proteomes" id="UP000072660"/>
    </source>
</evidence>
<dbReference type="PRINTS" id="PR00996">
    <property type="entry name" value="CHERMTFRASE"/>
</dbReference>
<keyword evidence="8" id="KW-1185">Reference proteome</keyword>
<dbReference type="EMBL" id="LSZO01000188">
    <property type="protein sequence ID" value="KXU36146.1"/>
    <property type="molecule type" value="Genomic_DNA"/>
</dbReference>
<dbReference type="Proteomes" id="UP000072660">
    <property type="component" value="Unassembled WGS sequence"/>
</dbReference>
<evidence type="ECO:0000256" key="4">
    <source>
        <dbReference type="ARBA" id="ARBA00022679"/>
    </source>
</evidence>
<reference evidence="7 8" key="1">
    <citation type="submission" date="2016-02" db="EMBL/GenBank/DDBJ databases">
        <authorList>
            <person name="Wen L."/>
            <person name="He K."/>
            <person name="Yang H."/>
        </authorList>
    </citation>
    <scope>NUCLEOTIDE SEQUENCE [LARGE SCALE GENOMIC DNA]</scope>
    <source>
        <strain evidence="7 8">CV58</strain>
    </source>
</reference>
<gene>
    <name evidence="7" type="ORF">AXE65_05715</name>
</gene>
<dbReference type="SUPFAM" id="SSF53335">
    <property type="entry name" value="S-adenosyl-L-methionine-dependent methyltransferases"/>
    <property type="match status" value="1"/>
</dbReference>
<accession>A0A139SNL5</accession>
<dbReference type="InterPro" id="IPR000780">
    <property type="entry name" value="CheR_MeTrfase"/>
</dbReference>
<evidence type="ECO:0000256" key="3">
    <source>
        <dbReference type="ARBA" id="ARBA00022603"/>
    </source>
</evidence>
<dbReference type="SMART" id="SM00138">
    <property type="entry name" value="MeTrc"/>
    <property type="match status" value="1"/>
</dbReference>
<dbReference type="AlphaFoldDB" id="A0A139SNL5"/>
<protein>
    <recommendedName>
        <fullName evidence="2">protein-glutamate O-methyltransferase</fullName>
        <ecNumber evidence="2">2.1.1.80</ecNumber>
    </recommendedName>
</protein>
<dbReference type="InterPro" id="IPR036804">
    <property type="entry name" value="CheR_N_sf"/>
</dbReference>
<evidence type="ECO:0000259" key="6">
    <source>
        <dbReference type="PROSITE" id="PS50123"/>
    </source>
</evidence>
<dbReference type="Gene3D" id="3.40.50.150">
    <property type="entry name" value="Vaccinia Virus protein VP39"/>
    <property type="match status" value="1"/>
</dbReference>
<evidence type="ECO:0000256" key="1">
    <source>
        <dbReference type="ARBA" id="ARBA00001541"/>
    </source>
</evidence>
<dbReference type="InterPro" id="IPR022641">
    <property type="entry name" value="CheR_N"/>
</dbReference>
<proteinExistence type="predicted"/>
<dbReference type="SUPFAM" id="SSF47757">
    <property type="entry name" value="Chemotaxis receptor methyltransferase CheR, N-terminal domain"/>
    <property type="match status" value="1"/>
</dbReference>